<dbReference type="InterPro" id="IPR032710">
    <property type="entry name" value="NTF2-like_dom_sf"/>
</dbReference>
<dbReference type="EMBL" id="CP013244">
    <property type="protein sequence ID" value="ANP44934.1"/>
    <property type="molecule type" value="Genomic_DNA"/>
</dbReference>
<dbReference type="KEGG" id="cbot:ATE48_02835"/>
<gene>
    <name evidence="1" type="ORF">ATE48_02835</name>
</gene>
<protein>
    <recommendedName>
        <fullName evidence="3">DUF4440 domain-containing protein</fullName>
    </recommendedName>
</protein>
<reference evidence="1 2" key="1">
    <citation type="submission" date="2015-11" db="EMBL/GenBank/DDBJ databases">
        <title>Whole-Genome Sequence of Candidatus Oderbacter manganicum from the National Park Lower Oder Valley, Germany.</title>
        <authorList>
            <person name="Braun B."/>
            <person name="Liere K."/>
            <person name="Szewzyk U."/>
        </authorList>
    </citation>
    <scope>NUCLEOTIDE SEQUENCE [LARGE SCALE GENOMIC DNA]</scope>
    <source>
        <strain evidence="1 2">OTSz_A_272</strain>
    </source>
</reference>
<evidence type="ECO:0000313" key="2">
    <source>
        <dbReference type="Proteomes" id="UP000092498"/>
    </source>
</evidence>
<dbReference type="STRING" id="1759059.ATE48_02835"/>
<name>A0A1B1AEE3_9PROT</name>
<accession>A0A1B1AEE3</accession>
<dbReference type="InParanoid" id="A0A1B1AEE3"/>
<sequence length="254" mass="27282">MVAAERAFAADAAERGWVAAFRSYAAPDAITLSPDPVNAHEQLAQIAGDGETTLDWRPAYAGISSGGDFGFTTGPFLFRGREGIAGHYFTVWRRQPDGGWKWIFDAGTGVRDPGPPVAADARIPNLAVAPRGVGSAEAAVREVGALERGIAIARPEPRSQLLWRLAEDVRLNRPGHPAAIGVEAATTLAQATALDAVDEPLRIEAAPAGDMVFVLGRTSWPEGEGRREGYLARVWQHQGDDWKIVFDEIVPRPV</sequence>
<keyword evidence="2" id="KW-1185">Reference proteome</keyword>
<proteinExistence type="predicted"/>
<dbReference type="SUPFAM" id="SSF54427">
    <property type="entry name" value="NTF2-like"/>
    <property type="match status" value="2"/>
</dbReference>
<dbReference type="AlphaFoldDB" id="A0A1B1AEE3"/>
<organism evidence="1 2">
    <name type="scientific">Candidatus Viadribacter manganicus</name>
    <dbReference type="NCBI Taxonomy" id="1759059"/>
    <lineage>
        <taxon>Bacteria</taxon>
        <taxon>Pseudomonadati</taxon>
        <taxon>Pseudomonadota</taxon>
        <taxon>Alphaproteobacteria</taxon>
        <taxon>Hyphomonadales</taxon>
        <taxon>Hyphomonadaceae</taxon>
        <taxon>Candidatus Viadribacter</taxon>
    </lineage>
</organism>
<dbReference type="Proteomes" id="UP000092498">
    <property type="component" value="Chromosome"/>
</dbReference>
<dbReference type="Gene3D" id="3.10.450.50">
    <property type="match status" value="1"/>
</dbReference>
<evidence type="ECO:0008006" key="3">
    <source>
        <dbReference type="Google" id="ProtNLM"/>
    </source>
</evidence>
<evidence type="ECO:0000313" key="1">
    <source>
        <dbReference type="EMBL" id="ANP44934.1"/>
    </source>
</evidence>